<dbReference type="EMBL" id="JBFTWV010000281">
    <property type="protein sequence ID" value="KAL2783021.1"/>
    <property type="molecule type" value="Genomic_DNA"/>
</dbReference>
<dbReference type="SUPFAM" id="SSF64268">
    <property type="entry name" value="PX domain"/>
    <property type="match status" value="1"/>
</dbReference>
<feature type="region of interest" description="Disordered" evidence="2">
    <location>
        <begin position="965"/>
        <end position="987"/>
    </location>
</feature>
<evidence type="ECO:0000313" key="6">
    <source>
        <dbReference type="Proteomes" id="UP001610563"/>
    </source>
</evidence>
<protein>
    <submittedName>
        <fullName evidence="5">PXA domain-containing protein</fullName>
    </submittedName>
</protein>
<dbReference type="PROSITE" id="PS51207">
    <property type="entry name" value="PXA"/>
    <property type="match status" value="1"/>
</dbReference>
<keyword evidence="3" id="KW-0472">Membrane</keyword>
<keyword evidence="3" id="KW-0812">Transmembrane</keyword>
<evidence type="ECO:0000256" key="3">
    <source>
        <dbReference type="SAM" id="Phobius"/>
    </source>
</evidence>
<dbReference type="PANTHER" id="PTHR22775:SF47">
    <property type="entry name" value="MEIOTICALLY UP-REGULATED GENE 122 PROTEIN"/>
    <property type="match status" value="1"/>
</dbReference>
<dbReference type="Pfam" id="PF02194">
    <property type="entry name" value="PXA"/>
    <property type="match status" value="1"/>
</dbReference>
<feature type="region of interest" description="Disordered" evidence="2">
    <location>
        <begin position="209"/>
        <end position="233"/>
    </location>
</feature>
<feature type="compositionally biased region" description="Low complexity" evidence="2">
    <location>
        <begin position="824"/>
        <end position="837"/>
    </location>
</feature>
<reference evidence="5 6" key="1">
    <citation type="submission" date="2024-07" db="EMBL/GenBank/DDBJ databases">
        <title>Section-level genome sequencing and comparative genomics of Aspergillus sections Usti and Cavernicolus.</title>
        <authorList>
            <consortium name="Lawrence Berkeley National Laboratory"/>
            <person name="Nybo J.L."/>
            <person name="Vesth T.C."/>
            <person name="Theobald S."/>
            <person name="Frisvad J.C."/>
            <person name="Larsen T.O."/>
            <person name="Kjaerboelling I."/>
            <person name="Rothschild-Mancinelli K."/>
            <person name="Lyhne E.K."/>
            <person name="Kogle M.E."/>
            <person name="Barry K."/>
            <person name="Clum A."/>
            <person name="Na H."/>
            <person name="Ledsgaard L."/>
            <person name="Lin J."/>
            <person name="Lipzen A."/>
            <person name="Kuo A."/>
            <person name="Riley R."/>
            <person name="Mondo S."/>
            <person name="Labutti K."/>
            <person name="Haridas S."/>
            <person name="Pangalinan J."/>
            <person name="Salamov A.A."/>
            <person name="Simmons B.A."/>
            <person name="Magnuson J.K."/>
            <person name="Chen J."/>
            <person name="Drula E."/>
            <person name="Henrissat B."/>
            <person name="Wiebenga A."/>
            <person name="Lubbers R.J."/>
            <person name="Gomes A.C."/>
            <person name="Makela M.R."/>
            <person name="Stajich J."/>
            <person name="Grigoriev I.V."/>
            <person name="Mortensen U.H."/>
            <person name="De Vries R.P."/>
            <person name="Baker S.E."/>
            <person name="Andersen M.R."/>
        </authorList>
    </citation>
    <scope>NUCLEOTIDE SEQUENCE [LARGE SCALE GENOMIC DNA]</scope>
    <source>
        <strain evidence="5 6">CBS 209.92</strain>
    </source>
</reference>
<proteinExistence type="inferred from homology"/>
<dbReference type="SMART" id="SM00313">
    <property type="entry name" value="PXA"/>
    <property type="match status" value="1"/>
</dbReference>
<dbReference type="InterPro" id="IPR013937">
    <property type="entry name" value="Sorting_nexin_C"/>
</dbReference>
<feature type="compositionally biased region" description="Basic and acidic residues" evidence="2">
    <location>
        <begin position="209"/>
        <end position="227"/>
    </location>
</feature>
<dbReference type="CDD" id="cd06093">
    <property type="entry name" value="PX_domain"/>
    <property type="match status" value="1"/>
</dbReference>
<comment type="similarity">
    <text evidence="1">Belongs to the sorting nexin family.</text>
</comment>
<accession>A0ABR4FIF0</accession>
<dbReference type="InterPro" id="IPR003114">
    <property type="entry name" value="Phox_assoc"/>
</dbReference>
<keyword evidence="6" id="KW-1185">Reference proteome</keyword>
<name>A0ABR4FIF0_9EURO</name>
<feature type="region of interest" description="Disordered" evidence="2">
    <location>
        <begin position="88"/>
        <end position="118"/>
    </location>
</feature>
<feature type="region of interest" description="Disordered" evidence="2">
    <location>
        <begin position="780"/>
        <end position="839"/>
    </location>
</feature>
<dbReference type="Proteomes" id="UP001610563">
    <property type="component" value="Unassembled WGS sequence"/>
</dbReference>
<evidence type="ECO:0000313" key="5">
    <source>
        <dbReference type="EMBL" id="KAL2783021.1"/>
    </source>
</evidence>
<gene>
    <name evidence="5" type="ORF">BJX66DRAFT_319301</name>
</gene>
<dbReference type="Gene3D" id="3.30.1520.10">
    <property type="entry name" value="Phox-like domain"/>
    <property type="match status" value="1"/>
</dbReference>
<organism evidence="5 6">
    <name type="scientific">Aspergillus keveii</name>
    <dbReference type="NCBI Taxonomy" id="714993"/>
    <lineage>
        <taxon>Eukaryota</taxon>
        <taxon>Fungi</taxon>
        <taxon>Dikarya</taxon>
        <taxon>Ascomycota</taxon>
        <taxon>Pezizomycotina</taxon>
        <taxon>Eurotiomycetes</taxon>
        <taxon>Eurotiomycetidae</taxon>
        <taxon>Eurotiales</taxon>
        <taxon>Aspergillaceae</taxon>
        <taxon>Aspergillus</taxon>
        <taxon>Aspergillus subgen. Nidulantes</taxon>
    </lineage>
</organism>
<comment type="caution">
    <text evidence="5">The sequence shown here is derived from an EMBL/GenBank/DDBJ whole genome shotgun (WGS) entry which is preliminary data.</text>
</comment>
<feature type="region of interest" description="Disordered" evidence="2">
    <location>
        <begin position="441"/>
        <end position="477"/>
    </location>
</feature>
<dbReference type="InterPro" id="IPR036871">
    <property type="entry name" value="PX_dom_sf"/>
</dbReference>
<feature type="domain" description="PXA" evidence="4">
    <location>
        <begin position="241"/>
        <end position="422"/>
    </location>
</feature>
<feature type="compositionally biased region" description="Polar residues" evidence="2">
    <location>
        <begin position="786"/>
        <end position="812"/>
    </location>
</feature>
<feature type="compositionally biased region" description="Basic and acidic residues" evidence="2">
    <location>
        <begin position="526"/>
        <end position="539"/>
    </location>
</feature>
<dbReference type="PANTHER" id="PTHR22775">
    <property type="entry name" value="SORTING NEXIN"/>
    <property type="match status" value="1"/>
</dbReference>
<sequence length="1043" mass="112761">MRRSHGNYVNLPTICYVSTLHTWVLAAGPRHPNRRCCTSTYEGGERANPIYFQLIVQLNQGRKPDPDGFFASHAPVSSIPATMDVSDNVSPQSDELELPASNDTTMKNHIDSSRRRGNGDVANMKELVGLALHFLSTCSNEMLLLVLAVLMGATYILLGRLGLIIIGIALGVALHASWDSSSNHPLGPQSSSRRQLSLQVTHRLLDWQNKKRAEHERNSGEDGEHNPGEISDLGFDPSSYGPATASALQSLVNAAIRDYVNYWYDPILPSESTFPVSCRRAMTGFINSLSFHLCRKRTADTFLEFLTNSSSMVIVFLNELSTAFEASEPTATAQDAILRYLESNPESSLANLLERQQQQRKLKMISDDILSRFLDSSAYNCAPLRTFFREILAGVALESTIVSMSRPEFINGWIAYLFSEGESEIMNAIDAGVEGARSQGITGARVSGDDTRPASVSVKGDVAAPESSGKIPDQLGDIPDQATEEAMVEAKRLSELIAAQPLKLGFDQAFQNQTGKQTYPAASEGSRIEEENKGAEDAHQVGPSRSSGSASTPSLQSPNQESLSAPPAFSLHRASITVDDSMDTGEKTSLRVKPSSNYMIQVETHSGRSTGWMVFRKYADFESIHETLGTISRLNQLRFGDSHPVVPPWKGQTRLALASGLERYLQDALNLEPLAESVTMKRFLDKDGGLGAEPADSSTKPNFVLPVQTAFENVGKGVLGGGKAVFEGVTGVFGGAPKKTSAMAGSHNRNKIAGGELNSDRPPSIGCLMESEVLRLSGDTMDGALSSRTPGSDHTQGSPSPSEAATQSSDTPVGTPESEEIIDSGSTSGRESSESLSITRNSIAVGTTDSLKKWDCENATIAESNGSTRASAERKVQINPISTEETRMAVELIFAVINELYSLSSAWNIRRTLLNAAKSYILRPGNPSLGTIRNLLQESMIDGHSSDKAIGEYLTKLREKALPTAEELSAWPPPSSESEQERQRDAARRALVQKGLPQAITSIMGAVASREALGRVFDSLQIEVVARGFVFSIFLQALRAVAL</sequence>
<feature type="region of interest" description="Disordered" evidence="2">
    <location>
        <begin position="515"/>
        <end position="567"/>
    </location>
</feature>
<feature type="region of interest" description="Disordered" evidence="2">
    <location>
        <begin position="738"/>
        <end position="765"/>
    </location>
</feature>
<dbReference type="Pfam" id="PF08628">
    <property type="entry name" value="Nexin_C"/>
    <property type="match status" value="1"/>
</dbReference>
<feature type="compositionally biased region" description="Low complexity" evidence="2">
    <location>
        <begin position="542"/>
        <end position="554"/>
    </location>
</feature>
<feature type="transmembrane region" description="Helical" evidence="3">
    <location>
        <begin position="143"/>
        <end position="174"/>
    </location>
</feature>
<evidence type="ECO:0000259" key="4">
    <source>
        <dbReference type="PROSITE" id="PS51207"/>
    </source>
</evidence>
<evidence type="ECO:0000256" key="1">
    <source>
        <dbReference type="ARBA" id="ARBA00010883"/>
    </source>
</evidence>
<feature type="compositionally biased region" description="Basic and acidic residues" evidence="2">
    <location>
        <begin position="106"/>
        <end position="118"/>
    </location>
</feature>
<keyword evidence="3" id="KW-1133">Transmembrane helix</keyword>
<evidence type="ECO:0000256" key="2">
    <source>
        <dbReference type="SAM" id="MobiDB-lite"/>
    </source>
</evidence>